<sequence>MAGYKLNQEEILMSKTTLAQLAPLAAFLFTDDNGKYAQALDVHNDTIDFQLDSGVTFTVNTDQVPFKVKPGYNVYFNGEFEAIAYDVPKQPAVETAPAKKTQGSGSTQAKQQRC</sequence>
<evidence type="ECO:0000313" key="2">
    <source>
        <dbReference type="EMBL" id="AGX01840.1"/>
    </source>
</evidence>
<dbReference type="Proteomes" id="UP000204235">
    <property type="component" value="Segment"/>
</dbReference>
<proteinExistence type="predicted"/>
<dbReference type="EMBL" id="KF623294">
    <property type="protein sequence ID" value="AGX01840.1"/>
    <property type="molecule type" value="Genomic_DNA"/>
</dbReference>
<accession>W8CZX9</accession>
<keyword evidence="3" id="KW-1185">Reference proteome</keyword>
<dbReference type="KEGG" id="vg:18501014"/>
<dbReference type="RefSeq" id="YP_009010171.1">
    <property type="nucleotide sequence ID" value="NC_023610.1"/>
</dbReference>
<protein>
    <submittedName>
        <fullName evidence="2">Uncharacterized protein</fullName>
    </submittedName>
</protein>
<feature type="region of interest" description="Disordered" evidence="1">
    <location>
        <begin position="93"/>
        <end position="114"/>
    </location>
</feature>
<evidence type="ECO:0000256" key="1">
    <source>
        <dbReference type="SAM" id="MobiDB-lite"/>
    </source>
</evidence>
<feature type="compositionally biased region" description="Polar residues" evidence="1">
    <location>
        <begin position="101"/>
        <end position="114"/>
    </location>
</feature>
<evidence type="ECO:0000313" key="3">
    <source>
        <dbReference type="Proteomes" id="UP000204235"/>
    </source>
</evidence>
<dbReference type="GeneID" id="18501014"/>
<name>W8CZX9_9CAUD</name>
<reference evidence="2 3" key="1">
    <citation type="journal article" date="2014" name="FEMS Microbiol. Lett.">
        <title>The genome of the Erwinia amylovora phage PhiEaH1 reveals greater diversity and broadens the applicability of phages for the treatment of fire blight.</title>
        <authorList>
            <person name="Meczker K."/>
            <person name="Domotor D."/>
            <person name="Vass J."/>
            <person name="Rakhely G."/>
            <person name="Schneider G."/>
            <person name="Kovacs T."/>
        </authorList>
    </citation>
    <scope>NUCLEOTIDE SEQUENCE [LARGE SCALE GENOMIC DNA]</scope>
</reference>
<organism evidence="2 3">
    <name type="scientific">Erwinia phage PhiEaH1</name>
    <dbReference type="NCBI Taxonomy" id="1401669"/>
    <lineage>
        <taxon>Viruses</taxon>
        <taxon>Duplodnaviria</taxon>
        <taxon>Heunggongvirae</taxon>
        <taxon>Uroviricota</taxon>
        <taxon>Caudoviricetes</taxon>
        <taxon>Chimalliviridae</taxon>
        <taxon>Iapetusvirus</taxon>
        <taxon>Iapetusvirus EaH1</taxon>
    </lineage>
</organism>